<reference evidence="2" key="1">
    <citation type="submission" date="2018-07" db="EMBL/GenBank/DDBJ databases">
        <authorList>
            <person name="Safronova V.I."/>
            <person name="Chirak E.R."/>
            <person name="Sazanova A.L."/>
        </authorList>
    </citation>
    <scope>NUCLEOTIDE SEQUENCE [LARGE SCALE GENOMIC DNA]</scope>
    <source>
        <strain evidence="2">RCAM04685</strain>
    </source>
</reference>
<keyword evidence="2" id="KW-1185">Reference proteome</keyword>
<proteinExistence type="predicted"/>
<sequence length="273" mass="30762">MIFAELALYLTTPVDRTTRSLGLLWESITLWSRGVRHRRLWAEHHANCQAVVTGAMAGLKQRRKVLVLGSGLVRDVPLDRLCEAFEEVVLVDAVHLPLVRLRMVRRPKVRLVTRDLTGIMPWLAGKVEGRSDPVADFVADEAIDLVISANLLSQLAWPVEDWLEKEAARAPRFPADLPRRCVAWHLEDLRRFKGRVCLLSDVEMIERDRSGAITDRLDLTRGEALPAPDESWDWVVAPFGEAARDRDYVHRVCAWRNVFPSPLAGEGGRAAVG</sequence>
<comment type="caution">
    <text evidence="1">The sequence shown here is derived from an EMBL/GenBank/DDBJ whole genome shotgun (WGS) entry which is preliminary data.</text>
</comment>
<organism evidence="1 2">
    <name type="scientific">Bosea caraganae</name>
    <dbReference type="NCBI Taxonomy" id="2763117"/>
    <lineage>
        <taxon>Bacteria</taxon>
        <taxon>Pseudomonadati</taxon>
        <taxon>Pseudomonadota</taxon>
        <taxon>Alphaproteobacteria</taxon>
        <taxon>Hyphomicrobiales</taxon>
        <taxon>Boseaceae</taxon>
        <taxon>Bosea</taxon>
    </lineage>
</organism>
<evidence type="ECO:0000313" key="1">
    <source>
        <dbReference type="EMBL" id="RDJ20680.1"/>
    </source>
</evidence>
<dbReference type="EMBL" id="QQTP01000016">
    <property type="protein sequence ID" value="RDJ20680.1"/>
    <property type="molecule type" value="Genomic_DNA"/>
</dbReference>
<protein>
    <recommendedName>
        <fullName evidence="3">Class I SAM-dependent methyltransferase</fullName>
    </recommendedName>
</protein>
<gene>
    <name evidence="1" type="ORF">DWE98_23350</name>
</gene>
<dbReference type="AlphaFoldDB" id="A0A370L088"/>
<dbReference type="OrthoDB" id="5449792at2"/>
<evidence type="ECO:0008006" key="3">
    <source>
        <dbReference type="Google" id="ProtNLM"/>
    </source>
</evidence>
<dbReference type="RefSeq" id="WP_114831718.1">
    <property type="nucleotide sequence ID" value="NZ_QQTO01000011.1"/>
</dbReference>
<accession>A0A370L088</accession>
<name>A0A370L088_9HYPH</name>
<dbReference type="Proteomes" id="UP000255207">
    <property type="component" value="Unassembled WGS sequence"/>
</dbReference>
<evidence type="ECO:0000313" key="2">
    <source>
        <dbReference type="Proteomes" id="UP000255207"/>
    </source>
</evidence>